<comment type="catalytic activity">
    <reaction evidence="7">
        <text>alpha-D-mannose 1-phosphate + GTP + H(+) = GDP-alpha-D-mannose + diphosphate</text>
        <dbReference type="Rhea" id="RHEA:15229"/>
        <dbReference type="ChEBI" id="CHEBI:15378"/>
        <dbReference type="ChEBI" id="CHEBI:33019"/>
        <dbReference type="ChEBI" id="CHEBI:37565"/>
        <dbReference type="ChEBI" id="CHEBI:57527"/>
        <dbReference type="ChEBI" id="CHEBI:58409"/>
        <dbReference type="EC" id="2.7.7.13"/>
    </reaction>
</comment>
<evidence type="ECO:0000256" key="5">
    <source>
        <dbReference type="ARBA" id="ARBA00022741"/>
    </source>
</evidence>
<dbReference type="SUPFAM" id="SSF159283">
    <property type="entry name" value="Guanosine diphospho-D-mannose pyrophosphorylase/mannose-6-phosphate isomerase linker domain"/>
    <property type="match status" value="1"/>
</dbReference>
<keyword evidence="5" id="KW-0547">Nucleotide-binding</keyword>
<dbReference type="GO" id="GO:0009298">
    <property type="term" value="P:GDP-mannose biosynthetic process"/>
    <property type="evidence" value="ECO:0007669"/>
    <property type="project" value="TreeGrafter"/>
</dbReference>
<dbReference type="PANTHER" id="PTHR46390:SF1">
    <property type="entry name" value="MANNOSE-1-PHOSPHATE GUANYLYLTRANSFERASE"/>
    <property type="match status" value="1"/>
</dbReference>
<evidence type="ECO:0000313" key="10">
    <source>
        <dbReference type="Proteomes" id="UP000029556"/>
    </source>
</evidence>
<evidence type="ECO:0000256" key="6">
    <source>
        <dbReference type="ARBA" id="ARBA00023134"/>
    </source>
</evidence>
<dbReference type="InterPro" id="IPR049577">
    <property type="entry name" value="GMPP_N"/>
</dbReference>
<dbReference type="EMBL" id="JRNN01000026">
    <property type="protein sequence ID" value="KGF36463.1"/>
    <property type="molecule type" value="Genomic_DNA"/>
</dbReference>
<protein>
    <recommendedName>
        <fullName evidence="2">mannose-1-phosphate guanylyltransferase</fullName>
        <ecNumber evidence="2">2.7.7.13</ecNumber>
    </recommendedName>
</protein>
<proteinExistence type="inferred from homology"/>
<dbReference type="Pfam" id="PF00483">
    <property type="entry name" value="NTP_transferase"/>
    <property type="match status" value="1"/>
</dbReference>
<evidence type="ECO:0000259" key="8">
    <source>
        <dbReference type="Pfam" id="PF00483"/>
    </source>
</evidence>
<dbReference type="Proteomes" id="UP000029556">
    <property type="component" value="Unassembled WGS sequence"/>
</dbReference>
<dbReference type="PANTHER" id="PTHR46390">
    <property type="entry name" value="MANNOSE-1-PHOSPHATE GUANYLYLTRANSFERASE"/>
    <property type="match status" value="1"/>
</dbReference>
<evidence type="ECO:0000313" key="9">
    <source>
        <dbReference type="EMBL" id="KGF36463.1"/>
    </source>
</evidence>
<comment type="caution">
    <text evidence="9">The sequence shown here is derived from an EMBL/GenBank/DDBJ whole genome shotgun (WGS) entry which is preliminary data.</text>
</comment>
<dbReference type="SUPFAM" id="SSF53448">
    <property type="entry name" value="Nucleotide-diphospho-sugar transferases"/>
    <property type="match status" value="1"/>
</dbReference>
<dbReference type="InterPro" id="IPR051161">
    <property type="entry name" value="Mannose-6P_isomerase_type2"/>
</dbReference>
<dbReference type="GO" id="GO:0004475">
    <property type="term" value="F:mannose-1-phosphate guanylyltransferase (GTP) activity"/>
    <property type="evidence" value="ECO:0007669"/>
    <property type="project" value="UniProtKB-EC"/>
</dbReference>
<feature type="domain" description="Nucleotidyl transferase" evidence="8">
    <location>
        <begin position="9"/>
        <end position="290"/>
    </location>
</feature>
<name>A0A095ZP32_9BACT</name>
<keyword evidence="4 9" id="KW-0548">Nucleotidyltransferase</keyword>
<reference evidence="9 10" key="1">
    <citation type="submission" date="2014-07" db="EMBL/GenBank/DDBJ databases">
        <authorList>
            <person name="McCorrison J."/>
            <person name="Sanka R."/>
            <person name="Torralba M."/>
            <person name="Gillis M."/>
            <person name="Haft D.H."/>
            <person name="Methe B."/>
            <person name="Sutton G."/>
            <person name="Nelson K.E."/>
        </authorList>
    </citation>
    <scope>NUCLEOTIDE SEQUENCE [LARGE SCALE GENOMIC DNA]</scope>
    <source>
        <strain evidence="9 10">DNF00853</strain>
    </source>
</reference>
<keyword evidence="6" id="KW-0342">GTP-binding</keyword>
<evidence type="ECO:0000256" key="1">
    <source>
        <dbReference type="ARBA" id="ARBA00006115"/>
    </source>
</evidence>
<dbReference type="OrthoDB" id="9806359at2"/>
<evidence type="ECO:0000256" key="7">
    <source>
        <dbReference type="ARBA" id="ARBA00047343"/>
    </source>
</evidence>
<dbReference type="Gene3D" id="3.90.550.10">
    <property type="entry name" value="Spore Coat Polysaccharide Biosynthesis Protein SpsA, Chain A"/>
    <property type="match status" value="1"/>
</dbReference>
<dbReference type="RefSeq" id="WP_036871753.1">
    <property type="nucleotide sequence ID" value="NZ_JRNN01000026.1"/>
</dbReference>
<evidence type="ECO:0000256" key="4">
    <source>
        <dbReference type="ARBA" id="ARBA00022695"/>
    </source>
</evidence>
<dbReference type="InterPro" id="IPR029044">
    <property type="entry name" value="Nucleotide-diphossugar_trans"/>
</dbReference>
<organism evidence="9 10">
    <name type="scientific">Hoylesella buccalis DNF00853</name>
    <dbReference type="NCBI Taxonomy" id="1401074"/>
    <lineage>
        <taxon>Bacteria</taxon>
        <taxon>Pseudomonadati</taxon>
        <taxon>Bacteroidota</taxon>
        <taxon>Bacteroidia</taxon>
        <taxon>Bacteroidales</taxon>
        <taxon>Prevotellaceae</taxon>
        <taxon>Hoylesella</taxon>
    </lineage>
</organism>
<dbReference type="GO" id="GO:0005525">
    <property type="term" value="F:GTP binding"/>
    <property type="evidence" value="ECO:0007669"/>
    <property type="project" value="UniProtKB-KW"/>
</dbReference>
<comment type="similarity">
    <text evidence="1">Belongs to the mannose-6-phosphate isomerase type 2 family.</text>
</comment>
<evidence type="ECO:0000256" key="2">
    <source>
        <dbReference type="ARBA" id="ARBA00012387"/>
    </source>
</evidence>
<dbReference type="FunFam" id="3.90.550.10:FF:000046">
    <property type="entry name" value="Mannose-1-phosphate guanylyltransferase (GDP)"/>
    <property type="match status" value="1"/>
</dbReference>
<keyword evidence="3 9" id="KW-0808">Transferase</keyword>
<accession>A0A095ZP32</accession>
<sequence length="355" mass="40414">MEKTHNHLVIMAGGVGSRFWPMSTNDKPKQFIDVLGVGKSLLQLTLDRFSGLCSPDHVWILTNKKYFRLVRQQLPDVPVENILQEPMRRNTAPCIAYVSWRIKSCDPQANIVVTPSDHVVTNGVEFQRVIKSCLTFANETDAIITLGMRPNRPETGYGYIQADLTSSSLRNKELFRVDRFREKPDLQTAQEYIEQSNFFWNAGIFIWNVKTIVNAFRVYVPALAKIFESMMDIYGTKEEQHVIDERYGACENISVDYAILEKSEEIFVCPAEFGWSDLGTWSSLLQQTMRDLYGNGIIGENISLYDTHNCIVHATQAKQVVIQGLDDCIVAEKDGVLLICKLAEEQRIKQFSGEN</sequence>
<dbReference type="EC" id="2.7.7.13" evidence="2"/>
<gene>
    <name evidence="9" type="ORF">HMPREF2137_01850</name>
</gene>
<dbReference type="CDD" id="cd02509">
    <property type="entry name" value="GDP-M1P_Guanylyltransferase"/>
    <property type="match status" value="1"/>
</dbReference>
<dbReference type="InterPro" id="IPR005835">
    <property type="entry name" value="NTP_transferase_dom"/>
</dbReference>
<dbReference type="AlphaFoldDB" id="A0A095ZP32"/>
<evidence type="ECO:0000256" key="3">
    <source>
        <dbReference type="ARBA" id="ARBA00022679"/>
    </source>
</evidence>